<feature type="chain" id="PRO_5040819711" description="SMP-30/Gluconolactonase/LRE-like region domain-containing protein" evidence="1">
    <location>
        <begin position="37"/>
        <end position="402"/>
    </location>
</feature>
<comment type="caution">
    <text evidence="2">The sequence shown here is derived from an EMBL/GenBank/DDBJ whole genome shotgun (WGS) entry which is preliminary data.</text>
</comment>
<sequence length="402" mass="42050">MDTHSFVVRSPFTAPKKAKSAALALLCSLATTTVMAAPPDMPVIYVAQDSGSNGTYADGTVSILSADPSAPLREIDRYINAPRITADTAGNLYAVSYHAGTLTRYPPGGGGGTVLRRGLLGPTDVVVDRQGGMYIAEDGPFTVSYYPSGDGQPVVVANLRPNRLALDSRGNLYISSAQEGGIFKWDVATSTLAKLVSGLRMPTGLAIDSADQVVFSVADSNDGRGPGIYSYTPGQERLTRLVGGSESSGIAMDESGLYFTWGDGGVYKRFRDESGVKIVNLVSGLNYPRDLVITPSPVLPPPHLRITSPNPQQVEHVATQRPSIQGTGAPGAAVTVSISSGPSEGAITTGSYVCEATVNDYGNWACESTVDLTRGHVFGLQALAWGLDGTSSEATASVSIRR</sequence>
<organism evidence="2 3">
    <name type="scientific">Pseudomonas turukhanskensis</name>
    <dbReference type="NCBI Taxonomy" id="1806536"/>
    <lineage>
        <taxon>Bacteria</taxon>
        <taxon>Pseudomonadati</taxon>
        <taxon>Pseudomonadota</taxon>
        <taxon>Gammaproteobacteria</taxon>
        <taxon>Pseudomonadales</taxon>
        <taxon>Pseudomonadaceae</taxon>
        <taxon>Pseudomonas</taxon>
    </lineage>
</organism>
<reference evidence="2" key="2">
    <citation type="submission" date="2023-01" db="EMBL/GenBank/DDBJ databases">
        <authorList>
            <person name="Sun Q."/>
            <person name="Evtushenko L."/>
        </authorList>
    </citation>
    <scope>NUCLEOTIDE SEQUENCE</scope>
    <source>
        <strain evidence="2">VKM B-2935</strain>
    </source>
</reference>
<protein>
    <recommendedName>
        <fullName evidence="4">SMP-30/Gluconolactonase/LRE-like region domain-containing protein</fullName>
    </recommendedName>
</protein>
<keyword evidence="3" id="KW-1185">Reference proteome</keyword>
<dbReference type="AlphaFoldDB" id="A0A9W6K2X4"/>
<gene>
    <name evidence="2" type="ORF">GCM10017655_09540</name>
</gene>
<dbReference type="EMBL" id="BSFN01000002">
    <property type="protein sequence ID" value="GLK87892.1"/>
    <property type="molecule type" value="Genomic_DNA"/>
</dbReference>
<reference evidence="2" key="1">
    <citation type="journal article" date="2014" name="Int. J. Syst. Evol. Microbiol.">
        <title>Complete genome sequence of Corynebacterium casei LMG S-19264T (=DSM 44701T), isolated from a smear-ripened cheese.</title>
        <authorList>
            <consortium name="US DOE Joint Genome Institute (JGI-PGF)"/>
            <person name="Walter F."/>
            <person name="Albersmeier A."/>
            <person name="Kalinowski J."/>
            <person name="Ruckert C."/>
        </authorList>
    </citation>
    <scope>NUCLEOTIDE SEQUENCE</scope>
    <source>
        <strain evidence="2">VKM B-2935</strain>
    </source>
</reference>
<dbReference type="InterPro" id="IPR011042">
    <property type="entry name" value="6-blade_b-propeller_TolB-like"/>
</dbReference>
<proteinExistence type="predicted"/>
<dbReference type="InterPro" id="IPR013783">
    <property type="entry name" value="Ig-like_fold"/>
</dbReference>
<dbReference type="Gene3D" id="2.120.10.30">
    <property type="entry name" value="TolB, C-terminal domain"/>
    <property type="match status" value="1"/>
</dbReference>
<keyword evidence="1" id="KW-0732">Signal</keyword>
<accession>A0A9W6K2X4</accession>
<feature type="signal peptide" evidence="1">
    <location>
        <begin position="1"/>
        <end position="36"/>
    </location>
</feature>
<evidence type="ECO:0000313" key="2">
    <source>
        <dbReference type="EMBL" id="GLK87892.1"/>
    </source>
</evidence>
<evidence type="ECO:0000256" key="1">
    <source>
        <dbReference type="SAM" id="SignalP"/>
    </source>
</evidence>
<evidence type="ECO:0008006" key="4">
    <source>
        <dbReference type="Google" id="ProtNLM"/>
    </source>
</evidence>
<dbReference type="RefSeq" id="WP_271194141.1">
    <property type="nucleotide sequence ID" value="NZ_BSFN01000002.1"/>
</dbReference>
<evidence type="ECO:0000313" key="3">
    <source>
        <dbReference type="Proteomes" id="UP001143328"/>
    </source>
</evidence>
<dbReference type="Proteomes" id="UP001143328">
    <property type="component" value="Unassembled WGS sequence"/>
</dbReference>
<dbReference type="SUPFAM" id="SSF63825">
    <property type="entry name" value="YWTD domain"/>
    <property type="match status" value="1"/>
</dbReference>
<name>A0A9W6K2X4_9PSED</name>
<dbReference type="Gene3D" id="2.60.40.10">
    <property type="entry name" value="Immunoglobulins"/>
    <property type="match status" value="1"/>
</dbReference>